<gene>
    <name evidence="3" type="ORF">KFL_010120080</name>
</gene>
<evidence type="ECO:0000259" key="2">
    <source>
        <dbReference type="Pfam" id="PF23983"/>
    </source>
</evidence>
<evidence type="ECO:0000256" key="1">
    <source>
        <dbReference type="SAM" id="Phobius"/>
    </source>
</evidence>
<sequence>MGEKTHVPSLGYKIFRHKDALDPSKLTFEPRRSNKDALKVRYGGDAVYVQTNSCFLKTCLVYDGEVQKTVDLEMFEMRSDKHKEVVHKLRSIEEAAEAHLRTLMDAPGETALLKSSLRTLQRSAKGSQPTFRVSGENLSLEDIQTTEARNDVEPGTPVLVMLELAGLRRNAEGRGVLSWSLYQVKVLQDPEKGDDVHGRPPKAEWGEEDTFLFVFLAAVILYFVSTTAFALPQQSGGYVTDAEELEGFQTVTDPSRGLPNGPQDWSAFAPQVSPDLEGVKLLDPIQFIGTSTSGVKKNNSLDIRQAIVIPKQSFPWNNSSLQPTDFRRNQSIDTI</sequence>
<protein>
    <recommendedName>
        <fullName evidence="2">Minor capsid protein P11 C-terminal conserved region domain-containing protein</fullName>
    </recommendedName>
</protein>
<organism evidence="3 4">
    <name type="scientific">Klebsormidium nitens</name>
    <name type="common">Green alga</name>
    <name type="synonym">Ulothrix nitens</name>
    <dbReference type="NCBI Taxonomy" id="105231"/>
    <lineage>
        <taxon>Eukaryota</taxon>
        <taxon>Viridiplantae</taxon>
        <taxon>Streptophyta</taxon>
        <taxon>Klebsormidiophyceae</taxon>
        <taxon>Klebsormidiales</taxon>
        <taxon>Klebsormidiaceae</taxon>
        <taxon>Klebsormidium</taxon>
    </lineage>
</organism>
<feature type="transmembrane region" description="Helical" evidence="1">
    <location>
        <begin position="211"/>
        <end position="231"/>
    </location>
</feature>
<keyword evidence="1" id="KW-0812">Transmembrane</keyword>
<name>A0A1Y1IQW3_KLENI</name>
<evidence type="ECO:0000313" key="3">
    <source>
        <dbReference type="EMBL" id="GAQ92432.1"/>
    </source>
</evidence>
<keyword evidence="1" id="KW-1133">Transmembrane helix</keyword>
<accession>A0A1Y1IQW3</accession>
<keyword evidence="4" id="KW-1185">Reference proteome</keyword>
<reference evidence="3 4" key="1">
    <citation type="journal article" date="2014" name="Nat. Commun.">
        <title>Klebsormidium flaccidum genome reveals primary factors for plant terrestrial adaptation.</title>
        <authorList>
            <person name="Hori K."/>
            <person name="Maruyama F."/>
            <person name="Fujisawa T."/>
            <person name="Togashi T."/>
            <person name="Yamamoto N."/>
            <person name="Seo M."/>
            <person name="Sato S."/>
            <person name="Yamada T."/>
            <person name="Mori H."/>
            <person name="Tajima N."/>
            <person name="Moriyama T."/>
            <person name="Ikeuchi M."/>
            <person name="Watanabe M."/>
            <person name="Wada H."/>
            <person name="Kobayashi K."/>
            <person name="Saito M."/>
            <person name="Masuda T."/>
            <person name="Sasaki-Sekimoto Y."/>
            <person name="Mashiguchi K."/>
            <person name="Awai K."/>
            <person name="Shimojima M."/>
            <person name="Masuda S."/>
            <person name="Iwai M."/>
            <person name="Nobusawa T."/>
            <person name="Narise T."/>
            <person name="Kondo S."/>
            <person name="Saito H."/>
            <person name="Sato R."/>
            <person name="Murakawa M."/>
            <person name="Ihara Y."/>
            <person name="Oshima-Yamada Y."/>
            <person name="Ohtaka K."/>
            <person name="Satoh M."/>
            <person name="Sonobe K."/>
            <person name="Ishii M."/>
            <person name="Ohtani R."/>
            <person name="Kanamori-Sato M."/>
            <person name="Honoki R."/>
            <person name="Miyazaki D."/>
            <person name="Mochizuki H."/>
            <person name="Umetsu J."/>
            <person name="Higashi K."/>
            <person name="Shibata D."/>
            <person name="Kamiya Y."/>
            <person name="Sato N."/>
            <person name="Nakamura Y."/>
            <person name="Tabata S."/>
            <person name="Ida S."/>
            <person name="Kurokawa K."/>
            <person name="Ohta H."/>
        </authorList>
    </citation>
    <scope>NUCLEOTIDE SEQUENCE [LARGE SCALE GENOMIC DNA]</scope>
    <source>
        <strain evidence="3 4">NIES-2285</strain>
    </source>
</reference>
<keyword evidence="1" id="KW-0472">Membrane</keyword>
<dbReference type="Proteomes" id="UP000054558">
    <property type="component" value="Unassembled WGS sequence"/>
</dbReference>
<feature type="domain" description="Minor capsid protein P11 C-terminal conserved region" evidence="2">
    <location>
        <begin position="254"/>
        <end position="330"/>
    </location>
</feature>
<evidence type="ECO:0000313" key="4">
    <source>
        <dbReference type="Proteomes" id="UP000054558"/>
    </source>
</evidence>
<dbReference type="EMBL" id="DF237961">
    <property type="protein sequence ID" value="GAQ92432.1"/>
    <property type="molecule type" value="Genomic_DNA"/>
</dbReference>
<dbReference type="InterPro" id="IPR055730">
    <property type="entry name" value="P11_C"/>
</dbReference>
<dbReference type="AlphaFoldDB" id="A0A1Y1IQW3"/>
<proteinExistence type="predicted"/>
<dbReference type="Pfam" id="PF23983">
    <property type="entry name" value="P11_C"/>
    <property type="match status" value="1"/>
</dbReference>